<evidence type="ECO:0000313" key="4">
    <source>
        <dbReference type="Ensembl" id="ENSCCRP00000164758.1"/>
    </source>
</evidence>
<dbReference type="PANTHER" id="PTHR45784:SF3">
    <property type="entry name" value="C-TYPE LECTIN DOMAIN FAMILY 4 MEMBER K-LIKE-RELATED"/>
    <property type="match status" value="1"/>
</dbReference>
<dbReference type="Gene3D" id="2.40.70.10">
    <property type="entry name" value="Acid Proteases"/>
    <property type="match status" value="1"/>
</dbReference>
<feature type="region of interest" description="Disordered" evidence="2">
    <location>
        <begin position="42"/>
        <end position="71"/>
    </location>
</feature>
<dbReference type="SUPFAM" id="SSF50630">
    <property type="entry name" value="Acid proteases"/>
    <property type="match status" value="1"/>
</dbReference>
<dbReference type="Pfam" id="PF00059">
    <property type="entry name" value="Lectin_C"/>
    <property type="match status" value="1"/>
</dbReference>
<dbReference type="InterPro" id="IPR001304">
    <property type="entry name" value="C-type_lectin-like"/>
</dbReference>
<feature type="region of interest" description="Disordered" evidence="2">
    <location>
        <begin position="192"/>
        <end position="213"/>
    </location>
</feature>
<dbReference type="Pfam" id="PF00077">
    <property type="entry name" value="RVP"/>
    <property type="match status" value="1"/>
</dbReference>
<dbReference type="GO" id="GO:0006508">
    <property type="term" value="P:proteolysis"/>
    <property type="evidence" value="ECO:0007669"/>
    <property type="project" value="InterPro"/>
</dbReference>
<reference evidence="4" key="1">
    <citation type="submission" date="2025-08" db="UniProtKB">
        <authorList>
            <consortium name="Ensembl"/>
        </authorList>
    </citation>
    <scope>IDENTIFICATION</scope>
</reference>
<feature type="compositionally biased region" description="Basic residues" evidence="2">
    <location>
        <begin position="195"/>
        <end position="208"/>
    </location>
</feature>
<evidence type="ECO:0000259" key="3">
    <source>
        <dbReference type="PROSITE" id="PS50041"/>
    </source>
</evidence>
<keyword evidence="1" id="KW-0378">Hydrolase</keyword>
<evidence type="ECO:0000256" key="2">
    <source>
        <dbReference type="SAM" id="MobiDB-lite"/>
    </source>
</evidence>
<proteinExistence type="predicted"/>
<dbReference type="InterPro" id="IPR016186">
    <property type="entry name" value="C-type_lectin-like/link_sf"/>
</dbReference>
<dbReference type="GO" id="GO:0004190">
    <property type="term" value="F:aspartic-type endopeptidase activity"/>
    <property type="evidence" value="ECO:0007669"/>
    <property type="project" value="InterPro"/>
</dbReference>
<organism evidence="4 5">
    <name type="scientific">Cyprinus carpio carpio</name>
    <dbReference type="NCBI Taxonomy" id="630221"/>
    <lineage>
        <taxon>Eukaryota</taxon>
        <taxon>Metazoa</taxon>
        <taxon>Chordata</taxon>
        <taxon>Craniata</taxon>
        <taxon>Vertebrata</taxon>
        <taxon>Euteleostomi</taxon>
        <taxon>Actinopterygii</taxon>
        <taxon>Neopterygii</taxon>
        <taxon>Teleostei</taxon>
        <taxon>Ostariophysi</taxon>
        <taxon>Cypriniformes</taxon>
        <taxon>Cyprinidae</taxon>
        <taxon>Cyprininae</taxon>
        <taxon>Cyprinus</taxon>
    </lineage>
</organism>
<feature type="domain" description="C-type lectin" evidence="3">
    <location>
        <begin position="230"/>
        <end position="295"/>
    </location>
</feature>
<evidence type="ECO:0000313" key="5">
    <source>
        <dbReference type="Proteomes" id="UP001108240"/>
    </source>
</evidence>
<reference evidence="4" key="2">
    <citation type="submission" date="2025-09" db="UniProtKB">
        <authorList>
            <consortium name="Ensembl"/>
        </authorList>
    </citation>
    <scope>IDENTIFICATION</scope>
</reference>
<dbReference type="PROSITE" id="PS50041">
    <property type="entry name" value="C_TYPE_LECTIN_2"/>
    <property type="match status" value="1"/>
</dbReference>
<protein>
    <recommendedName>
        <fullName evidence="3">C-type lectin domain-containing protein</fullName>
    </recommendedName>
</protein>
<name>A0A9J8C6J3_CYPCA</name>
<dbReference type="Proteomes" id="UP001108240">
    <property type="component" value="Unplaced"/>
</dbReference>
<accession>A0A9J8C6J3</accession>
<dbReference type="InterPro" id="IPR001969">
    <property type="entry name" value="Aspartic_peptidase_AS"/>
</dbReference>
<sequence length="295" mass="33112">MRNPTNIDKLVEAIELGEAAQHREFGEQALPFPRRVVQERHLLEGTQRPVNRQAVPGPQDEPMPTESPRSPGRAWLAGCAVHRETPEEAPQAEVRVNGRPFLALLDSGSAVSLVKPTVLPPRAETKTRLPITCVHGDTREVPAWRVTITAPPGAWPVEVGIVSDLPVPVLLGRDWLGFNCLLAIASQPVSPAGSRQKRRAARKPRRRPMLLASDSPRDANTGLVLVNQLKSWRNAQSYCRQNHIDLVSMRNQNENQQVQKIISDNHISESHVWISLFRVRDSWQWSDQSDSSFRY</sequence>
<dbReference type="Gene3D" id="3.10.100.10">
    <property type="entry name" value="Mannose-Binding Protein A, subunit A"/>
    <property type="match status" value="1"/>
</dbReference>
<evidence type="ECO:0000256" key="1">
    <source>
        <dbReference type="ARBA" id="ARBA00022801"/>
    </source>
</evidence>
<dbReference type="CDD" id="cd00303">
    <property type="entry name" value="retropepsin_like"/>
    <property type="match status" value="1"/>
</dbReference>
<dbReference type="InterPro" id="IPR021109">
    <property type="entry name" value="Peptidase_aspartic_dom_sf"/>
</dbReference>
<dbReference type="PROSITE" id="PS00141">
    <property type="entry name" value="ASP_PROTEASE"/>
    <property type="match status" value="1"/>
</dbReference>
<dbReference type="AlphaFoldDB" id="A0A9J8C6J3"/>
<dbReference type="SUPFAM" id="SSF56436">
    <property type="entry name" value="C-type lectin-like"/>
    <property type="match status" value="1"/>
</dbReference>
<dbReference type="GeneTree" id="ENSGT01100000263473"/>
<keyword evidence="5" id="KW-1185">Reference proteome</keyword>
<dbReference type="InterPro" id="IPR016187">
    <property type="entry name" value="CTDL_fold"/>
</dbReference>
<dbReference type="InterPro" id="IPR018061">
    <property type="entry name" value="Retropepsins"/>
</dbReference>
<dbReference type="Ensembl" id="ENSCCRT00000117224.1">
    <property type="protein sequence ID" value="ENSCCRP00000164758.1"/>
    <property type="gene ID" value="ENSCCRG00000060014.1"/>
</dbReference>
<dbReference type="PANTHER" id="PTHR45784">
    <property type="entry name" value="C-TYPE LECTIN DOMAIN FAMILY 20 MEMBER A-RELATED"/>
    <property type="match status" value="1"/>
</dbReference>